<dbReference type="InterPro" id="IPR012334">
    <property type="entry name" value="Pectin_lyas_fold"/>
</dbReference>
<dbReference type="InterPro" id="IPR011050">
    <property type="entry name" value="Pectin_lyase_fold/virulence"/>
</dbReference>
<evidence type="ECO:0000313" key="1">
    <source>
        <dbReference type="EMBL" id="MDT8758662.1"/>
    </source>
</evidence>
<proteinExistence type="predicted"/>
<evidence type="ECO:0008006" key="2">
    <source>
        <dbReference type="Google" id="ProtNLM"/>
    </source>
</evidence>
<dbReference type="SMART" id="SM00710">
    <property type="entry name" value="PbH1"/>
    <property type="match status" value="5"/>
</dbReference>
<name>A0ABU3N2F6_9SPHN</name>
<dbReference type="InterPro" id="IPR006626">
    <property type="entry name" value="PbH1"/>
</dbReference>
<dbReference type="SUPFAM" id="SSF51126">
    <property type="entry name" value="Pectin lyase-like"/>
    <property type="match status" value="1"/>
</dbReference>
<dbReference type="Gene3D" id="2.160.20.10">
    <property type="entry name" value="Single-stranded right-handed beta-helix, Pectin lyase-like"/>
    <property type="match status" value="2"/>
</dbReference>
<reference evidence="1" key="1">
    <citation type="submission" date="2022-04" db="EMBL/GenBank/DDBJ databases">
        <title>Tomato heritable bacteria conferring resistance against bacterial wilt.</title>
        <authorList>
            <person name="Yin J."/>
        </authorList>
    </citation>
    <scope>NUCLEOTIDE SEQUENCE</scope>
    <source>
        <strain evidence="1">Cra20</strain>
    </source>
</reference>
<dbReference type="EMBL" id="JALMLT010000002">
    <property type="protein sequence ID" value="MDT8758662.1"/>
    <property type="molecule type" value="Genomic_DNA"/>
</dbReference>
<protein>
    <recommendedName>
        <fullName evidence="2">Right handed beta helix domain-containing protein</fullName>
    </recommendedName>
</protein>
<comment type="caution">
    <text evidence="1">The sequence shown here is derived from an EMBL/GenBank/DDBJ whole genome shotgun (WGS) entry which is preliminary data.</text>
</comment>
<organism evidence="1">
    <name type="scientific">Sphingomonas psychrotolerans</name>
    <dbReference type="NCBI Taxonomy" id="1327635"/>
    <lineage>
        <taxon>Bacteria</taxon>
        <taxon>Pseudomonadati</taxon>
        <taxon>Pseudomonadota</taxon>
        <taxon>Alphaproteobacteria</taxon>
        <taxon>Sphingomonadales</taxon>
        <taxon>Sphingomonadaceae</taxon>
        <taxon>Sphingomonas</taxon>
    </lineage>
</organism>
<sequence length="662" mass="68253">MSINASDYGMSPTASAPDNLVALKAAIEATPPGGTLIIPEGTYTIDVTGGLSNAAVIEDRMTLQIDGTISANAFAIQPNPFYILWVKAKDVVFSGHGTLAGNGQIDDTNSGDVRVHPGLVYVTGDNFVFGEQLTIATPPKVGVALVKCRNARIGGTWKGGVAKYCDTTYFGVLATGGGDHVFEGIDARMGDDIASFTYTISGGTTLTPTFDSGTLVIGNMIAGDGIRAGTRITGVSGGTYTLSKPQTVTSGRGHSGRMFVNFIFTGGYFGDANNCTVRNCHADVWEKLLYGHGSGHYVHDNRGQGYQTTWIRLEGPNSRAYRNKCAGAAGGVTAYDGTDIEICDNTFTDCGQVGISVERLNGATVAGSINGNVLTVTSVTSGKIEIGQFVHGAEVDDGTQVLDGPAAGLTGTYTVTNSQVRSARVLAIGYASGFGGLKISGNVLLGDSTAYDRANGIQFIADGSDTSGVVIANNRVENFGTKPGQALIKAQAVSPFAIANLTITHNQIGQTSKSGIVADRVVDSVIEGNVVMGNSGDPVLPYMLNEIGGARNRWIGNSIRSTGYALGINGLSTTSDASGNRYTDAPLSGTRTLGAGASSTIPHGGIAPNAKIFIAPANAAFGTMIAAKGWPVVTQSNGNLVVTSANGTPFDGTEACVYTIVQ</sequence>
<accession>A0ABU3N2F6</accession>
<gene>
    <name evidence="1" type="ORF">MZO42_08125</name>
</gene>